<accession>A0AAW8J7M1</accession>
<dbReference type="RefSeq" id="WP_308981579.1">
    <property type="nucleotide sequence ID" value="NZ_JAVIDL010000018.1"/>
</dbReference>
<dbReference type="InterPro" id="IPR001977">
    <property type="entry name" value="Depp_CoAkinase"/>
</dbReference>
<keyword evidence="3 5" id="KW-0067">ATP-binding</keyword>
<comment type="caution">
    <text evidence="7">The sequence shown here is derived from an EMBL/GenBank/DDBJ whole genome shotgun (WGS) entry which is preliminary data.</text>
</comment>
<keyword evidence="4 5" id="KW-0173">Coenzyme A biosynthesis</keyword>
<evidence type="ECO:0000256" key="6">
    <source>
        <dbReference type="NCBIfam" id="TIGR00152"/>
    </source>
</evidence>
<dbReference type="Pfam" id="PF01121">
    <property type="entry name" value="CoaE"/>
    <property type="match status" value="1"/>
</dbReference>
<keyword evidence="5" id="KW-0963">Cytoplasm</keyword>
<reference evidence="7" key="1">
    <citation type="submission" date="2023-08" db="EMBL/GenBank/DDBJ databases">
        <title>Emergence of clinically-relevant ST2 carbapenem-resistant Acinetobacter baumannii strains in hospital sewages in Zhejiang, East of China.</title>
        <authorList>
            <person name="Kaichao C."/>
            <person name="Zhang R."/>
        </authorList>
    </citation>
    <scope>NUCLEOTIDE SEQUENCE</scope>
    <source>
        <strain evidence="7">M-RB-37</strain>
    </source>
</reference>
<comment type="function">
    <text evidence="5">Catalyzes the phosphorylation of the 3'-hydroxyl group of dephosphocoenzyme A to form coenzyme A.</text>
</comment>
<dbReference type="PANTHER" id="PTHR10695:SF46">
    <property type="entry name" value="BIFUNCTIONAL COENZYME A SYNTHASE-RELATED"/>
    <property type="match status" value="1"/>
</dbReference>
<name>A0AAW8J7M1_9GAMM</name>
<evidence type="ECO:0000313" key="7">
    <source>
        <dbReference type="EMBL" id="MDQ8936136.1"/>
    </source>
</evidence>
<keyword evidence="5 7" id="KW-0418">Kinase</keyword>
<dbReference type="GO" id="GO:0005524">
    <property type="term" value="F:ATP binding"/>
    <property type="evidence" value="ECO:0007669"/>
    <property type="project" value="UniProtKB-UniRule"/>
</dbReference>
<keyword evidence="5 7" id="KW-0808">Transferase</keyword>
<keyword evidence="2 5" id="KW-0547">Nucleotide-binding</keyword>
<dbReference type="GO" id="GO:0005737">
    <property type="term" value="C:cytoplasm"/>
    <property type="evidence" value="ECO:0007669"/>
    <property type="project" value="UniProtKB-SubCell"/>
</dbReference>
<evidence type="ECO:0000256" key="1">
    <source>
        <dbReference type="ARBA" id="ARBA00009018"/>
    </source>
</evidence>
<dbReference type="HAMAP" id="MF_00376">
    <property type="entry name" value="Dephospho_CoA_kinase"/>
    <property type="match status" value="1"/>
</dbReference>
<evidence type="ECO:0000313" key="8">
    <source>
        <dbReference type="Proteomes" id="UP001243844"/>
    </source>
</evidence>
<dbReference type="CDD" id="cd02022">
    <property type="entry name" value="DPCK"/>
    <property type="match status" value="1"/>
</dbReference>
<gene>
    <name evidence="5 7" type="primary">coaE</name>
    <name evidence="7" type="ORF">RFH47_10405</name>
</gene>
<dbReference type="AlphaFoldDB" id="A0AAW8J7M1"/>
<proteinExistence type="inferred from homology"/>
<comment type="subcellular location">
    <subcellularLocation>
        <location evidence="5">Cytoplasm</location>
    </subcellularLocation>
</comment>
<evidence type="ECO:0000256" key="4">
    <source>
        <dbReference type="ARBA" id="ARBA00022993"/>
    </source>
</evidence>
<evidence type="ECO:0000256" key="3">
    <source>
        <dbReference type="ARBA" id="ARBA00022840"/>
    </source>
</evidence>
<organism evidence="7 8">
    <name type="scientific">Acinetobacter rudis</name>
    <dbReference type="NCBI Taxonomy" id="632955"/>
    <lineage>
        <taxon>Bacteria</taxon>
        <taxon>Pseudomonadati</taxon>
        <taxon>Pseudomonadota</taxon>
        <taxon>Gammaproteobacteria</taxon>
        <taxon>Moraxellales</taxon>
        <taxon>Moraxellaceae</taxon>
        <taxon>Acinetobacter</taxon>
    </lineage>
</organism>
<evidence type="ECO:0000256" key="5">
    <source>
        <dbReference type="HAMAP-Rule" id="MF_00376"/>
    </source>
</evidence>
<dbReference type="NCBIfam" id="TIGR00152">
    <property type="entry name" value="dephospho-CoA kinase"/>
    <property type="match status" value="1"/>
</dbReference>
<dbReference type="EMBL" id="JAVIDL010000018">
    <property type="protein sequence ID" value="MDQ8936136.1"/>
    <property type="molecule type" value="Genomic_DNA"/>
</dbReference>
<comment type="pathway">
    <text evidence="5">Cofactor biosynthesis; coenzyme A biosynthesis; CoA from (R)-pantothenate: step 5/5.</text>
</comment>
<dbReference type="SUPFAM" id="SSF52540">
    <property type="entry name" value="P-loop containing nucleoside triphosphate hydrolases"/>
    <property type="match status" value="1"/>
</dbReference>
<dbReference type="EC" id="2.7.1.24" evidence="5 6"/>
<dbReference type="PROSITE" id="PS51219">
    <property type="entry name" value="DPCK"/>
    <property type="match status" value="1"/>
</dbReference>
<dbReference type="Proteomes" id="UP001243844">
    <property type="component" value="Unassembled WGS sequence"/>
</dbReference>
<dbReference type="InterPro" id="IPR027417">
    <property type="entry name" value="P-loop_NTPase"/>
</dbReference>
<protein>
    <recommendedName>
        <fullName evidence="5 6">Dephospho-CoA kinase</fullName>
        <ecNumber evidence="5 6">2.7.1.24</ecNumber>
    </recommendedName>
    <alternativeName>
        <fullName evidence="5">Dephosphocoenzyme A kinase</fullName>
    </alternativeName>
</protein>
<dbReference type="Gene3D" id="3.40.50.300">
    <property type="entry name" value="P-loop containing nucleotide triphosphate hydrolases"/>
    <property type="match status" value="1"/>
</dbReference>
<dbReference type="PANTHER" id="PTHR10695">
    <property type="entry name" value="DEPHOSPHO-COA KINASE-RELATED"/>
    <property type="match status" value="1"/>
</dbReference>
<feature type="binding site" evidence="5">
    <location>
        <begin position="13"/>
        <end position="18"/>
    </location>
    <ligand>
        <name>ATP</name>
        <dbReference type="ChEBI" id="CHEBI:30616"/>
    </ligand>
</feature>
<dbReference type="GO" id="GO:0015937">
    <property type="term" value="P:coenzyme A biosynthetic process"/>
    <property type="evidence" value="ECO:0007669"/>
    <property type="project" value="UniProtKB-UniRule"/>
</dbReference>
<comment type="similarity">
    <text evidence="1 5">Belongs to the CoaE family.</text>
</comment>
<sequence>MQQFTLGLTGGIGSGKSAASQWFESQGIVVVDADIVAREVVEKGQAALLAIEQYFGAWVLNSEGELNRRALREHIFKYPEARKALESITHPAIRHSIIEQLNAAQSPYAILVSPLLFETNQHQLTQRTLLIDASEQLQIQRASERDLQNIEQIKQIMAAQMSRQQKQQLADDIVLNDGLLSHLHDQLLPLHQDYLQFAQQIQS</sequence>
<evidence type="ECO:0000256" key="2">
    <source>
        <dbReference type="ARBA" id="ARBA00022741"/>
    </source>
</evidence>
<comment type="catalytic activity">
    <reaction evidence="5">
        <text>3'-dephospho-CoA + ATP = ADP + CoA + H(+)</text>
        <dbReference type="Rhea" id="RHEA:18245"/>
        <dbReference type="ChEBI" id="CHEBI:15378"/>
        <dbReference type="ChEBI" id="CHEBI:30616"/>
        <dbReference type="ChEBI" id="CHEBI:57287"/>
        <dbReference type="ChEBI" id="CHEBI:57328"/>
        <dbReference type="ChEBI" id="CHEBI:456216"/>
        <dbReference type="EC" id="2.7.1.24"/>
    </reaction>
</comment>
<dbReference type="GO" id="GO:0004140">
    <property type="term" value="F:dephospho-CoA kinase activity"/>
    <property type="evidence" value="ECO:0007669"/>
    <property type="project" value="UniProtKB-UniRule"/>
</dbReference>